<dbReference type="RefSeq" id="WP_013328475.1">
    <property type="nucleotide sequence ID" value="NC_014507.1"/>
</dbReference>
<dbReference type="InterPro" id="IPR036388">
    <property type="entry name" value="WH-like_DNA-bd_sf"/>
</dbReference>
<evidence type="ECO:0000259" key="4">
    <source>
        <dbReference type="PROSITE" id="PS50995"/>
    </source>
</evidence>
<keyword evidence="6" id="KW-1185">Reference proteome</keyword>
<feature type="domain" description="HTH marR-type" evidence="4">
    <location>
        <begin position="1"/>
        <end position="136"/>
    </location>
</feature>
<dbReference type="STRING" id="679926.Mpet_0523"/>
<dbReference type="KEGG" id="mpi:Mpet_0523"/>
<dbReference type="PANTHER" id="PTHR42756">
    <property type="entry name" value="TRANSCRIPTIONAL REGULATOR, MARR"/>
    <property type="match status" value="1"/>
</dbReference>
<dbReference type="PANTHER" id="PTHR42756:SF1">
    <property type="entry name" value="TRANSCRIPTIONAL REPRESSOR OF EMRAB OPERON"/>
    <property type="match status" value="1"/>
</dbReference>
<evidence type="ECO:0000313" key="6">
    <source>
        <dbReference type="Proteomes" id="UP000006565"/>
    </source>
</evidence>
<dbReference type="EMBL" id="CP002117">
    <property type="protein sequence ID" value="ADN35297.1"/>
    <property type="molecule type" value="Genomic_DNA"/>
</dbReference>
<keyword evidence="3" id="KW-0804">Transcription</keyword>
<reference evidence="5 6" key="1">
    <citation type="journal article" date="2010" name="Stand. Genomic Sci.">
        <title>Complete genome sequence of Methanoplanus petrolearius type strain (SEBR 4847).</title>
        <authorList>
            <person name="Brambilla E."/>
            <person name="Djao O.D."/>
            <person name="Daligault H."/>
            <person name="Lapidus A."/>
            <person name="Lucas S."/>
            <person name="Hammon N."/>
            <person name="Nolan M."/>
            <person name="Tice H."/>
            <person name="Cheng J.F."/>
            <person name="Han C."/>
            <person name="Tapia R."/>
            <person name="Goodwin L."/>
            <person name="Pitluck S."/>
            <person name="Liolios K."/>
            <person name="Ivanova N."/>
            <person name="Mavromatis K."/>
            <person name="Mikhailova N."/>
            <person name="Pati A."/>
            <person name="Chen A."/>
            <person name="Palaniappan K."/>
            <person name="Land M."/>
            <person name="Hauser L."/>
            <person name="Chang Y.J."/>
            <person name="Jeffries C.D."/>
            <person name="Rohde M."/>
            <person name="Spring S."/>
            <person name="Sikorski J."/>
            <person name="Goker M."/>
            <person name="Woyke T."/>
            <person name="Bristow J."/>
            <person name="Eisen J.A."/>
            <person name="Markowitz V."/>
            <person name="Hugenholtz P."/>
            <person name="Kyrpides N.C."/>
            <person name="Klenk H.P."/>
        </authorList>
    </citation>
    <scope>NUCLEOTIDE SEQUENCE [LARGE SCALE GENOMIC DNA]</scope>
    <source>
        <strain evidence="6">DSM 11571 / OCM 486 / SEBR 4847</strain>
    </source>
</reference>
<evidence type="ECO:0000256" key="1">
    <source>
        <dbReference type="ARBA" id="ARBA00023015"/>
    </source>
</evidence>
<evidence type="ECO:0000313" key="5">
    <source>
        <dbReference type="EMBL" id="ADN35297.1"/>
    </source>
</evidence>
<dbReference type="Proteomes" id="UP000006565">
    <property type="component" value="Chromosome"/>
</dbReference>
<dbReference type="AlphaFoldDB" id="E1RHI8"/>
<accession>E1RHI8</accession>
<dbReference type="InterPro" id="IPR036390">
    <property type="entry name" value="WH_DNA-bd_sf"/>
</dbReference>
<dbReference type="GO" id="GO:0003700">
    <property type="term" value="F:DNA-binding transcription factor activity"/>
    <property type="evidence" value="ECO:0007669"/>
    <property type="project" value="InterPro"/>
</dbReference>
<dbReference type="GeneID" id="9742971"/>
<dbReference type="SUPFAM" id="SSF46785">
    <property type="entry name" value="Winged helix' DNA-binding domain"/>
    <property type="match status" value="1"/>
</dbReference>
<dbReference type="Pfam" id="PF01047">
    <property type="entry name" value="MarR"/>
    <property type="match status" value="1"/>
</dbReference>
<keyword evidence="2" id="KW-0238">DNA-binding</keyword>
<evidence type="ECO:0000256" key="3">
    <source>
        <dbReference type="ARBA" id="ARBA00023163"/>
    </source>
</evidence>
<dbReference type="GO" id="GO:0003677">
    <property type="term" value="F:DNA binding"/>
    <property type="evidence" value="ECO:0007669"/>
    <property type="project" value="UniProtKB-KW"/>
</dbReference>
<dbReference type="HOGENOM" id="CLU_083287_11_1_2"/>
<proteinExistence type="predicted"/>
<dbReference type="eggNOG" id="arCOG03182">
    <property type="taxonomic scope" value="Archaea"/>
</dbReference>
<organism evidence="5 6">
    <name type="scientific">Methanolacinia petrolearia (strain DSM 11571 / OCM 486 / SEBR 4847)</name>
    <name type="common">Methanoplanus petrolearius</name>
    <dbReference type="NCBI Taxonomy" id="679926"/>
    <lineage>
        <taxon>Archaea</taxon>
        <taxon>Methanobacteriati</taxon>
        <taxon>Methanobacteriota</taxon>
        <taxon>Stenosarchaea group</taxon>
        <taxon>Methanomicrobia</taxon>
        <taxon>Methanomicrobiales</taxon>
        <taxon>Methanomicrobiaceae</taxon>
        <taxon>Methanolacinia</taxon>
    </lineage>
</organism>
<keyword evidence="1" id="KW-0805">Transcription regulation</keyword>
<dbReference type="OrthoDB" id="111177at2157"/>
<dbReference type="InterPro" id="IPR000835">
    <property type="entry name" value="HTH_MarR-typ"/>
</dbReference>
<gene>
    <name evidence="5" type="ordered locus">Mpet_0523</name>
</gene>
<dbReference type="Gene3D" id="1.10.10.10">
    <property type="entry name" value="Winged helix-like DNA-binding domain superfamily/Winged helix DNA-binding domain"/>
    <property type="match status" value="1"/>
</dbReference>
<sequence length="138" mass="15383">MGLTEELNDNLVEFFDRFASWENSVIQQSSLTVAGAHAIEKLGHNGSMSMKDLSKSLGVTTGTITVTVDRLEKGGYAVRDRSENDRRSYIIRLTEKGKEAFSDHHSHHMSLSDEIASILSEDEVKNFVGILEKINKTI</sequence>
<evidence type="ECO:0000256" key="2">
    <source>
        <dbReference type="ARBA" id="ARBA00023125"/>
    </source>
</evidence>
<dbReference type="PRINTS" id="PR00598">
    <property type="entry name" value="HTHMARR"/>
</dbReference>
<dbReference type="PROSITE" id="PS50995">
    <property type="entry name" value="HTH_MARR_2"/>
    <property type="match status" value="1"/>
</dbReference>
<protein>
    <submittedName>
        <fullName evidence="5">Transcriptional regulator, MarR family</fullName>
    </submittedName>
</protein>
<name>E1RHI8_METP4</name>
<dbReference type="SMART" id="SM00347">
    <property type="entry name" value="HTH_MARR"/>
    <property type="match status" value="1"/>
</dbReference>